<organism evidence="7 8">
    <name type="scientific">Sinorhizobium alkalisoli</name>
    <dbReference type="NCBI Taxonomy" id="1752398"/>
    <lineage>
        <taxon>Bacteria</taxon>
        <taxon>Pseudomonadati</taxon>
        <taxon>Pseudomonadota</taxon>
        <taxon>Alphaproteobacteria</taxon>
        <taxon>Hyphomicrobiales</taxon>
        <taxon>Rhizobiaceae</taxon>
        <taxon>Sinorhizobium/Ensifer group</taxon>
        <taxon>Sinorhizobium</taxon>
    </lineage>
</organism>
<keyword evidence="2" id="KW-0378">Hydrolase</keyword>
<feature type="domain" description="Helicase ATP-binding" evidence="5">
    <location>
        <begin position="312"/>
        <end position="483"/>
    </location>
</feature>
<dbReference type="RefSeq" id="WP_069459746.1">
    <property type="nucleotide sequence ID" value="NZ_LYBW01000060.1"/>
</dbReference>
<keyword evidence="4" id="KW-0067">ATP-binding</keyword>
<keyword evidence="1" id="KW-0547">Nucleotide-binding</keyword>
<dbReference type="InterPro" id="IPR027417">
    <property type="entry name" value="P-loop_NTPase"/>
</dbReference>
<dbReference type="PROSITE" id="PS51192">
    <property type="entry name" value="HELICASE_ATP_BIND_1"/>
    <property type="match status" value="1"/>
</dbReference>
<evidence type="ECO:0000256" key="4">
    <source>
        <dbReference type="ARBA" id="ARBA00022840"/>
    </source>
</evidence>
<dbReference type="GO" id="GO:0004386">
    <property type="term" value="F:helicase activity"/>
    <property type="evidence" value="ECO:0007669"/>
    <property type="project" value="UniProtKB-KW"/>
</dbReference>
<keyword evidence="3 7" id="KW-0347">Helicase</keyword>
<keyword evidence="8" id="KW-1185">Reference proteome</keyword>
<dbReference type="Gene3D" id="3.40.50.300">
    <property type="entry name" value="P-loop containing nucleotide triphosphate hydrolases"/>
    <property type="match status" value="2"/>
</dbReference>
<sequence length="1046" mass="113197">MFDSATAQLLRSAPPVPGLDPQNIPALLTRHYANLVSARLSGTGYAASDGESGWTLERISDTYELVTSLQTEGSVRRAAAFVAGTAQQILARRQAAAPDGPAVVSNIDRDRLDPTIAAALLFLAAEQYADAHEAASHILPRRDGQSYEATILSENVADLARGQLDRIYERATRWRARRREIGLEEQALAALLEALIVGIEMLAARFLGLPTPQPAIGRFDTARTAFERVLRLSAVFDDQYGDVLGGNILSTYAGPHHLASLLIAAHDGIASAALTDLSPPGGADTKFWGKWIRARANAFPFLWPNHREAIAKGFHETGKSAVVVLPTGAGKTTVSSLKLAGALSRGKKVVFLAPTHALVEQLTGDLQEIFPQELLGSVVSSDFDLLFGLDAQLREIEVMTPERCLAMLSFAPEAFSDVGLLIFDECHLLSPQSGKIRRALDGMLCVLAFNHIAPDADLLFLSAMLKNGPEFADWIHQLTGRDCVCVDLLWKPSRQARGVVIYKNGELEDAKKAAMAAQLAENTKKAKKAKGLRVIAERQLVAHPWAIWGLQHNWLREKRAHCVMTQVLDASVALAGDIKYGPLRLKPNANHVAAKLAISATRSGLKSIVFVNTKNDAVSVAGEISDELNEKIEVTEAEQERWDALEAELGGLKHSLLSRPAIAVPHNSAMLRLERDLAERMFKRANGAKVIVATPTLAQGLNLPAQLAILAGDKRADAEQKGRANLEAHEILNAAARAGRAGHLANGVVLLIPEPIISFSEGEPLGWKVVEKLKSVLPEDDRCVVISDPLEIVLDRLMQGQAVDPDVRYVVNRLAALREAEGAAEPNVLFDLRKSFGAFAARKRHAEAEFEAKITDLKKAIALDAPGEVDNTIAELASQSGLSMNLLLRLRKRITDGAGKLPTTIGGWLIWTIDWLTADDDARDSLLGGVSRSFMGSCGRKRDAELTAEELPLVLPGLVAWISGKPLCEVERALGGDPDSNDDAEKMCPRARELVGTVVPRGLSFIIGLVSHVVEEVDPFGQQEELDRQVIECLGPAVRKGYDTPA</sequence>
<dbReference type="PROSITE" id="PS51194">
    <property type="entry name" value="HELICASE_CTER"/>
    <property type="match status" value="1"/>
</dbReference>
<gene>
    <name evidence="7" type="ORF">A8M32_17945</name>
</gene>
<dbReference type="InterPro" id="IPR014001">
    <property type="entry name" value="Helicase_ATP-bd"/>
</dbReference>
<protein>
    <submittedName>
        <fullName evidence="7">DEAD/DEAH box helicase</fullName>
    </submittedName>
</protein>
<reference evidence="8" key="1">
    <citation type="submission" date="2016-05" db="EMBL/GenBank/DDBJ databases">
        <authorList>
            <person name="Li Y."/>
        </authorList>
    </citation>
    <scope>NUCLEOTIDE SEQUENCE [LARGE SCALE GENOMIC DNA]</scope>
    <source>
        <strain evidence="8">YIC4027</strain>
    </source>
</reference>
<evidence type="ECO:0000259" key="5">
    <source>
        <dbReference type="PROSITE" id="PS51192"/>
    </source>
</evidence>
<comment type="caution">
    <text evidence="7">The sequence shown here is derived from an EMBL/GenBank/DDBJ whole genome shotgun (WGS) entry which is preliminary data.</text>
</comment>
<dbReference type="GO" id="GO:0005524">
    <property type="term" value="F:ATP binding"/>
    <property type="evidence" value="ECO:0007669"/>
    <property type="project" value="UniProtKB-KW"/>
</dbReference>
<proteinExistence type="predicted"/>
<name>A0A1E3VB11_9HYPH</name>
<dbReference type="EMBL" id="LYBW01000060">
    <property type="protein sequence ID" value="ODR90046.1"/>
    <property type="molecule type" value="Genomic_DNA"/>
</dbReference>
<evidence type="ECO:0000313" key="7">
    <source>
        <dbReference type="EMBL" id="ODR90046.1"/>
    </source>
</evidence>
<dbReference type="PANTHER" id="PTHR47961:SF6">
    <property type="entry name" value="DNA-DIRECTED DNA POLYMERASE"/>
    <property type="match status" value="1"/>
</dbReference>
<evidence type="ECO:0000256" key="3">
    <source>
        <dbReference type="ARBA" id="ARBA00022806"/>
    </source>
</evidence>
<evidence type="ECO:0000256" key="1">
    <source>
        <dbReference type="ARBA" id="ARBA00022741"/>
    </source>
</evidence>
<dbReference type="SUPFAM" id="SSF52540">
    <property type="entry name" value="P-loop containing nucleoside triphosphate hydrolases"/>
    <property type="match status" value="1"/>
</dbReference>
<dbReference type="OrthoDB" id="9815222at2"/>
<dbReference type="InterPro" id="IPR050474">
    <property type="entry name" value="Hel308_SKI2-like"/>
</dbReference>
<evidence type="ECO:0000259" key="6">
    <source>
        <dbReference type="PROSITE" id="PS51194"/>
    </source>
</evidence>
<dbReference type="AlphaFoldDB" id="A0A1E3VB11"/>
<dbReference type="GO" id="GO:0003676">
    <property type="term" value="F:nucleic acid binding"/>
    <property type="evidence" value="ECO:0007669"/>
    <property type="project" value="InterPro"/>
</dbReference>
<accession>A0A1E3VB11</accession>
<dbReference type="SMART" id="SM00490">
    <property type="entry name" value="HELICc"/>
    <property type="match status" value="1"/>
</dbReference>
<evidence type="ECO:0000256" key="2">
    <source>
        <dbReference type="ARBA" id="ARBA00022801"/>
    </source>
</evidence>
<feature type="domain" description="Helicase C-terminal" evidence="6">
    <location>
        <begin position="593"/>
        <end position="798"/>
    </location>
</feature>
<dbReference type="PANTHER" id="PTHR47961">
    <property type="entry name" value="DNA POLYMERASE THETA, PUTATIVE (AFU_ORTHOLOGUE AFUA_1G05260)-RELATED"/>
    <property type="match status" value="1"/>
</dbReference>
<dbReference type="InterPro" id="IPR011545">
    <property type="entry name" value="DEAD/DEAH_box_helicase_dom"/>
</dbReference>
<dbReference type="STRING" id="1752398.A8M32_17945"/>
<evidence type="ECO:0000313" key="8">
    <source>
        <dbReference type="Proteomes" id="UP000094342"/>
    </source>
</evidence>
<dbReference type="Pfam" id="PF00270">
    <property type="entry name" value="DEAD"/>
    <property type="match status" value="1"/>
</dbReference>
<dbReference type="SMART" id="SM00487">
    <property type="entry name" value="DEXDc"/>
    <property type="match status" value="1"/>
</dbReference>
<dbReference type="Proteomes" id="UP000094342">
    <property type="component" value="Unassembled WGS sequence"/>
</dbReference>
<dbReference type="GO" id="GO:0016787">
    <property type="term" value="F:hydrolase activity"/>
    <property type="evidence" value="ECO:0007669"/>
    <property type="project" value="UniProtKB-KW"/>
</dbReference>
<dbReference type="InterPro" id="IPR001650">
    <property type="entry name" value="Helicase_C-like"/>
</dbReference>